<dbReference type="PRINTS" id="PR01434">
    <property type="entry name" value="NADHDHGNASE5"/>
</dbReference>
<dbReference type="PANTHER" id="PTHR42829:SF2">
    <property type="entry name" value="NADH-UBIQUINONE OXIDOREDUCTASE CHAIN 5"/>
    <property type="match status" value="1"/>
</dbReference>
<dbReference type="eggNOG" id="arCOG01539">
    <property type="taxonomic scope" value="Archaea"/>
</dbReference>
<organism evidence="8 9">
    <name type="scientific">Thermofilum pendens (strain DSM 2475 / Hrk 5)</name>
    <dbReference type="NCBI Taxonomy" id="368408"/>
    <lineage>
        <taxon>Archaea</taxon>
        <taxon>Thermoproteota</taxon>
        <taxon>Thermoprotei</taxon>
        <taxon>Thermofilales</taxon>
        <taxon>Thermofilaceae</taxon>
        <taxon>Thermofilum</taxon>
    </lineage>
</organism>
<dbReference type="InterPro" id="IPR001516">
    <property type="entry name" value="Proton_antipo_N"/>
</dbReference>
<dbReference type="GO" id="GO:0016020">
    <property type="term" value="C:membrane"/>
    <property type="evidence" value="ECO:0007669"/>
    <property type="project" value="UniProtKB-SubCell"/>
</dbReference>
<feature type="domain" description="NADH:quinone oxidoreductase/Mrp antiporter transmembrane" evidence="6">
    <location>
        <begin position="112"/>
        <end position="390"/>
    </location>
</feature>
<name>A1RZ45_THEPD</name>
<sequence>MGVAVVPALLILSSLVCAVLGPLSRRLCEALAVLATFVGACLSAAFFAGYLPPGPGAYGDWISRLMLAVVNVLGFLITLYSVGYMSGEAGYVRYYSLILLFIGSMSGLVLTEDLVLLYLFWELVGVCSALLIAYWWEKPEARRAGLKAFTVTRVGDVGLLLALATVIQATGTTRIPGVIASLSGNAQLALTVCSLLLVAAVGKSAQFPLFVWLPDAMEGPTSVSALIHAATMVKAGVYLLARFYPLLQVAPGLGELVVYLSVFTALLSALAALGASDLKKVLAYSTINHLALMFLAIGAGALGAAMYHLLAHSMFKALLFLCAGLIIHETKTRSLDKLEGLWDAGLKFTAVAFLVGALSLAGLPPLPGFFTKEAVLASLESAIHGEAVLALCFALSALSSLYIFRLFFRLFTGCCFRPLHEELDAMTVPIAVLAVLTALGLPVLQAVHAYLGVPLELSEVNLPAVVGAFAGLAVSYAVWGRHALAELRLFLRPLARVADRGFYFDDLYTFLAKRVVSILSGTFTRLQYGNPAVNTLWLLGFLLVLLIVVLGVI</sequence>
<dbReference type="PANTHER" id="PTHR42829">
    <property type="entry name" value="NADH-UBIQUINONE OXIDOREDUCTASE CHAIN 5"/>
    <property type="match status" value="1"/>
</dbReference>
<evidence type="ECO:0000256" key="3">
    <source>
        <dbReference type="ARBA" id="ARBA00022989"/>
    </source>
</evidence>
<feature type="transmembrane region" description="Helical" evidence="5">
    <location>
        <begin position="148"/>
        <end position="168"/>
    </location>
</feature>
<feature type="transmembrane region" description="Helical" evidence="5">
    <location>
        <begin position="281"/>
        <end position="303"/>
    </location>
</feature>
<protein>
    <submittedName>
        <fullName evidence="8">Proton-translocating NADH-quinone oxidoreductase, chain L</fullName>
        <ecNumber evidence="8">1.6.99.5</ecNumber>
    </submittedName>
</protein>
<dbReference type="GO" id="GO:0003954">
    <property type="term" value="F:NADH dehydrogenase activity"/>
    <property type="evidence" value="ECO:0007669"/>
    <property type="project" value="TreeGrafter"/>
</dbReference>
<dbReference type="GeneID" id="4601688"/>
<dbReference type="InterPro" id="IPR003945">
    <property type="entry name" value="NU5C-like"/>
</dbReference>
<feature type="transmembrane region" description="Helical" evidence="5">
    <location>
        <begin position="387"/>
        <end position="408"/>
    </location>
</feature>
<dbReference type="AlphaFoldDB" id="A1RZ45"/>
<dbReference type="Pfam" id="PF00662">
    <property type="entry name" value="Proton_antipo_N"/>
    <property type="match status" value="1"/>
</dbReference>
<feature type="transmembrane region" description="Helical" evidence="5">
    <location>
        <begin position="225"/>
        <end position="244"/>
    </location>
</feature>
<keyword evidence="3 5" id="KW-1133">Transmembrane helix</keyword>
<keyword evidence="2 5" id="KW-0812">Transmembrane</keyword>
<evidence type="ECO:0000256" key="4">
    <source>
        <dbReference type="ARBA" id="ARBA00023136"/>
    </source>
</evidence>
<reference evidence="9" key="1">
    <citation type="journal article" date="2008" name="J. Bacteriol.">
        <title>Genome sequence of Thermofilum pendens reveals an exceptional loss of biosynthetic pathways without genome reduction.</title>
        <authorList>
            <person name="Anderson I."/>
            <person name="Rodriguez J."/>
            <person name="Susanti D."/>
            <person name="Porat I."/>
            <person name="Reich C."/>
            <person name="Ulrich L.E."/>
            <person name="Elkins J.G."/>
            <person name="Mavromatis K."/>
            <person name="Lykidis A."/>
            <person name="Kim E."/>
            <person name="Thompson L.S."/>
            <person name="Nolan M."/>
            <person name="Land M."/>
            <person name="Copeland A."/>
            <person name="Lapidus A."/>
            <person name="Lucas S."/>
            <person name="Detter C."/>
            <person name="Zhulin I.B."/>
            <person name="Olsen G.J."/>
            <person name="Whitman W."/>
            <person name="Mukhopadhyay B."/>
            <person name="Bristow J."/>
            <person name="Kyrpides N."/>
        </authorList>
    </citation>
    <scope>NUCLEOTIDE SEQUENCE [LARGE SCALE GENOMIC DNA]</scope>
    <source>
        <strain evidence="9">DSM 2475 / Hrk 5</strain>
    </source>
</reference>
<dbReference type="PRINTS" id="PR01435">
    <property type="entry name" value="NPOXDRDTASE5"/>
</dbReference>
<keyword evidence="9" id="KW-1185">Reference proteome</keyword>
<feature type="transmembrane region" description="Helical" evidence="5">
    <location>
        <begin position="256"/>
        <end position="274"/>
    </location>
</feature>
<feature type="domain" description="NADH-Ubiquinone oxidoreductase (complex I) chain 5 N-terminal" evidence="7">
    <location>
        <begin position="57"/>
        <end position="95"/>
    </location>
</feature>
<dbReference type="KEGG" id="tpe:Tpen_1076"/>
<dbReference type="EnsemblBacteria" id="ABL78475">
    <property type="protein sequence ID" value="ABL78475"/>
    <property type="gene ID" value="Tpen_1076"/>
</dbReference>
<feature type="transmembrane region" description="Helical" evidence="5">
    <location>
        <begin position="6"/>
        <end position="23"/>
    </location>
</feature>
<evidence type="ECO:0000313" key="9">
    <source>
        <dbReference type="Proteomes" id="UP000000641"/>
    </source>
</evidence>
<keyword evidence="4 5" id="KW-0472">Membrane</keyword>
<feature type="transmembrane region" description="Helical" evidence="5">
    <location>
        <begin position="92"/>
        <end position="110"/>
    </location>
</feature>
<feature type="transmembrane region" description="Helical" evidence="5">
    <location>
        <begin position="428"/>
        <end position="448"/>
    </location>
</feature>
<dbReference type="GO" id="GO:0042773">
    <property type="term" value="P:ATP synthesis coupled electron transport"/>
    <property type="evidence" value="ECO:0007669"/>
    <property type="project" value="InterPro"/>
</dbReference>
<evidence type="ECO:0000256" key="5">
    <source>
        <dbReference type="SAM" id="Phobius"/>
    </source>
</evidence>
<dbReference type="GO" id="GO:0015990">
    <property type="term" value="P:electron transport coupled proton transport"/>
    <property type="evidence" value="ECO:0007669"/>
    <property type="project" value="TreeGrafter"/>
</dbReference>
<dbReference type="EC" id="1.6.99.5" evidence="8"/>
<feature type="transmembrane region" description="Helical" evidence="5">
    <location>
        <begin position="460"/>
        <end position="479"/>
    </location>
</feature>
<feature type="transmembrane region" description="Helical" evidence="5">
    <location>
        <begin position="30"/>
        <end position="49"/>
    </location>
</feature>
<gene>
    <name evidence="8" type="ordered locus">Tpen_1076</name>
</gene>
<evidence type="ECO:0000256" key="1">
    <source>
        <dbReference type="ARBA" id="ARBA00004141"/>
    </source>
</evidence>
<dbReference type="RefSeq" id="WP_011752740.1">
    <property type="nucleotide sequence ID" value="NC_008698.1"/>
</dbReference>
<dbReference type="InterPro" id="IPR001750">
    <property type="entry name" value="ND/Mrp_TM"/>
</dbReference>
<evidence type="ECO:0000259" key="7">
    <source>
        <dbReference type="Pfam" id="PF00662"/>
    </source>
</evidence>
<feature type="transmembrane region" description="Helical" evidence="5">
    <location>
        <begin position="188"/>
        <end position="213"/>
    </location>
</feature>
<proteinExistence type="predicted"/>
<dbReference type="GO" id="GO:0008137">
    <property type="term" value="F:NADH dehydrogenase (ubiquinone) activity"/>
    <property type="evidence" value="ECO:0007669"/>
    <property type="project" value="InterPro"/>
</dbReference>
<dbReference type="HOGENOM" id="CLU_007100_6_3_2"/>
<dbReference type="OrthoDB" id="371891at2157"/>
<dbReference type="EMBL" id="CP000505">
    <property type="protein sequence ID" value="ABL78475.1"/>
    <property type="molecule type" value="Genomic_DNA"/>
</dbReference>
<evidence type="ECO:0000313" key="8">
    <source>
        <dbReference type="EMBL" id="ABL78475.1"/>
    </source>
</evidence>
<evidence type="ECO:0000259" key="6">
    <source>
        <dbReference type="Pfam" id="PF00361"/>
    </source>
</evidence>
<keyword evidence="8" id="KW-0560">Oxidoreductase</keyword>
<feature type="transmembrane region" description="Helical" evidence="5">
    <location>
        <begin position="309"/>
        <end position="327"/>
    </location>
</feature>
<dbReference type="STRING" id="368408.Tpen_1076"/>
<feature type="transmembrane region" description="Helical" evidence="5">
    <location>
        <begin position="116"/>
        <end position="136"/>
    </location>
</feature>
<comment type="subcellular location">
    <subcellularLocation>
        <location evidence="1">Membrane</location>
        <topology evidence="1">Multi-pass membrane protein</topology>
    </subcellularLocation>
</comment>
<feature type="transmembrane region" description="Helical" evidence="5">
    <location>
        <begin position="61"/>
        <end position="80"/>
    </location>
</feature>
<evidence type="ECO:0000256" key="2">
    <source>
        <dbReference type="ARBA" id="ARBA00022692"/>
    </source>
</evidence>
<feature type="transmembrane region" description="Helical" evidence="5">
    <location>
        <begin position="348"/>
        <end position="367"/>
    </location>
</feature>
<dbReference type="Pfam" id="PF00361">
    <property type="entry name" value="Proton_antipo_M"/>
    <property type="match status" value="1"/>
</dbReference>
<accession>A1RZ45</accession>
<feature type="transmembrane region" description="Helical" evidence="5">
    <location>
        <begin position="535"/>
        <end position="552"/>
    </location>
</feature>
<dbReference type="Proteomes" id="UP000000641">
    <property type="component" value="Chromosome"/>
</dbReference>